<keyword evidence="3" id="KW-1185">Reference proteome</keyword>
<evidence type="ECO:0000313" key="2">
    <source>
        <dbReference type="EMBL" id="SFV35621.1"/>
    </source>
</evidence>
<dbReference type="EMBL" id="FPCJ01000001">
    <property type="protein sequence ID" value="SFV35621.1"/>
    <property type="molecule type" value="Genomic_DNA"/>
</dbReference>
<dbReference type="AlphaFoldDB" id="A0A1I7NLQ1"/>
<name>A0A1I7NLQ1_9BACT</name>
<evidence type="ECO:0000256" key="1">
    <source>
        <dbReference type="SAM" id="SignalP"/>
    </source>
</evidence>
<keyword evidence="1" id="KW-0732">Signal</keyword>
<reference evidence="3" key="1">
    <citation type="submission" date="2016-10" db="EMBL/GenBank/DDBJ databases">
        <authorList>
            <person name="Varghese N."/>
            <person name="Submissions S."/>
        </authorList>
    </citation>
    <scope>NUCLEOTIDE SEQUENCE [LARGE SCALE GENOMIC DNA]</scope>
    <source>
        <strain evidence="3">DSM 14807</strain>
    </source>
</reference>
<dbReference type="STRING" id="1393122.SAMN05660895_2273"/>
<accession>A0A1I7NLQ1</accession>
<dbReference type="Proteomes" id="UP000199537">
    <property type="component" value="Unassembled WGS sequence"/>
</dbReference>
<proteinExistence type="predicted"/>
<dbReference type="SUPFAM" id="SSF49464">
    <property type="entry name" value="Carboxypeptidase regulatory domain-like"/>
    <property type="match status" value="1"/>
</dbReference>
<sequence>MKKFLWIGSLLLCIQTVAFAQRHTARDTVVEFSGVVLTADSLQAIPGVSITVKGQDRGTLSNEQGVFDIVAYRGDTIHFSAIGFRPKDVRIPLDLKGNHFSMIQLMVADTIYLPETIIRPYPSPEEFAREFVNYKFPDDKYEIARKNTEAAKLRILALTLPPDATEATQLFLNQQAQRISYAGQLPPQNIFNPLAWAQFIQAWKNGDFKRKD</sequence>
<feature type="signal peptide" evidence="1">
    <location>
        <begin position="1"/>
        <end position="20"/>
    </location>
</feature>
<dbReference type="RefSeq" id="WP_245759974.1">
    <property type="nucleotide sequence ID" value="NZ_FPCJ01000001.1"/>
</dbReference>
<feature type="chain" id="PRO_5011579205" evidence="1">
    <location>
        <begin position="21"/>
        <end position="212"/>
    </location>
</feature>
<gene>
    <name evidence="2" type="ORF">SAMN05660895_2273</name>
</gene>
<organism evidence="2 3">
    <name type="scientific">Thermoflavifilum thermophilum</name>
    <dbReference type="NCBI Taxonomy" id="1393122"/>
    <lineage>
        <taxon>Bacteria</taxon>
        <taxon>Pseudomonadati</taxon>
        <taxon>Bacteroidota</taxon>
        <taxon>Chitinophagia</taxon>
        <taxon>Chitinophagales</taxon>
        <taxon>Chitinophagaceae</taxon>
        <taxon>Thermoflavifilum</taxon>
    </lineage>
</organism>
<protein>
    <submittedName>
        <fullName evidence="2">CarboxypepD_reg-like domain-containing protein</fullName>
    </submittedName>
</protein>
<evidence type="ECO:0000313" key="3">
    <source>
        <dbReference type="Proteomes" id="UP000199537"/>
    </source>
</evidence>
<dbReference type="InterPro" id="IPR008969">
    <property type="entry name" value="CarboxyPept-like_regulatory"/>
</dbReference>
<dbReference type="Pfam" id="PF13715">
    <property type="entry name" value="CarbopepD_reg_2"/>
    <property type="match status" value="1"/>
</dbReference>